<dbReference type="OrthoDB" id="10377885at2759"/>
<reference evidence="2" key="2">
    <citation type="submission" date="2015-01" db="EMBL/GenBank/DDBJ databases">
        <title>Evolutionary Origins and Diversification of the Mycorrhizal Mutualists.</title>
        <authorList>
            <consortium name="DOE Joint Genome Institute"/>
            <consortium name="Mycorrhizal Genomics Consortium"/>
            <person name="Kohler A."/>
            <person name="Kuo A."/>
            <person name="Nagy L.G."/>
            <person name="Floudas D."/>
            <person name="Copeland A."/>
            <person name="Barry K.W."/>
            <person name="Cichocki N."/>
            <person name="Veneault-Fourrey C."/>
            <person name="LaButti K."/>
            <person name="Lindquist E.A."/>
            <person name="Lipzen A."/>
            <person name="Lundell T."/>
            <person name="Morin E."/>
            <person name="Murat C."/>
            <person name="Riley R."/>
            <person name="Ohm R."/>
            <person name="Sun H."/>
            <person name="Tunlid A."/>
            <person name="Henrissat B."/>
            <person name="Grigoriev I.V."/>
            <person name="Hibbett D.S."/>
            <person name="Martin F."/>
        </authorList>
    </citation>
    <scope>NUCLEOTIDE SEQUENCE [LARGE SCALE GENOMIC DNA]</scope>
    <source>
        <strain evidence="2">Ve08.2h10</strain>
    </source>
</reference>
<proteinExistence type="predicted"/>
<dbReference type="HOGENOM" id="CLU_2114732_0_0_1"/>
<accession>A0A0D0CDU7</accession>
<organism evidence="1 2">
    <name type="scientific">Paxillus rubicundulus Ve08.2h10</name>
    <dbReference type="NCBI Taxonomy" id="930991"/>
    <lineage>
        <taxon>Eukaryota</taxon>
        <taxon>Fungi</taxon>
        <taxon>Dikarya</taxon>
        <taxon>Basidiomycota</taxon>
        <taxon>Agaricomycotina</taxon>
        <taxon>Agaricomycetes</taxon>
        <taxon>Agaricomycetidae</taxon>
        <taxon>Boletales</taxon>
        <taxon>Paxilineae</taxon>
        <taxon>Paxillaceae</taxon>
        <taxon>Paxillus</taxon>
    </lineage>
</organism>
<keyword evidence="2" id="KW-1185">Reference proteome</keyword>
<reference evidence="1 2" key="1">
    <citation type="submission" date="2014-04" db="EMBL/GenBank/DDBJ databases">
        <authorList>
            <consortium name="DOE Joint Genome Institute"/>
            <person name="Kuo A."/>
            <person name="Kohler A."/>
            <person name="Jargeat P."/>
            <person name="Nagy L.G."/>
            <person name="Floudas D."/>
            <person name="Copeland A."/>
            <person name="Barry K.W."/>
            <person name="Cichocki N."/>
            <person name="Veneault-Fourrey C."/>
            <person name="LaButti K."/>
            <person name="Lindquist E.A."/>
            <person name="Lipzen A."/>
            <person name="Lundell T."/>
            <person name="Morin E."/>
            <person name="Murat C."/>
            <person name="Sun H."/>
            <person name="Tunlid A."/>
            <person name="Henrissat B."/>
            <person name="Grigoriev I.V."/>
            <person name="Hibbett D.S."/>
            <person name="Martin F."/>
            <person name="Nordberg H.P."/>
            <person name="Cantor M.N."/>
            <person name="Hua S.X."/>
        </authorList>
    </citation>
    <scope>NUCLEOTIDE SEQUENCE [LARGE SCALE GENOMIC DNA]</scope>
    <source>
        <strain evidence="1 2">Ve08.2h10</strain>
    </source>
</reference>
<dbReference type="Proteomes" id="UP000054538">
    <property type="component" value="Unassembled WGS sequence"/>
</dbReference>
<evidence type="ECO:0000313" key="2">
    <source>
        <dbReference type="Proteomes" id="UP000054538"/>
    </source>
</evidence>
<sequence length="102" mass="11347">MGSLPQGLNIELHTSDALYQKNEKQIRISVDDKVKWSYKWTDTFEPSLGQSLLVPPASTVRVSLIGTHRVRRHLLGSYSACVSDFFNSKETSLPLRGGGRAT</sequence>
<dbReference type="AlphaFoldDB" id="A0A0D0CDU7"/>
<dbReference type="InParanoid" id="A0A0D0CDU7"/>
<evidence type="ECO:0000313" key="1">
    <source>
        <dbReference type="EMBL" id="KIK73738.1"/>
    </source>
</evidence>
<feature type="non-terminal residue" evidence="1">
    <location>
        <position position="1"/>
    </location>
</feature>
<dbReference type="EMBL" id="KN829463">
    <property type="protein sequence ID" value="KIK73738.1"/>
    <property type="molecule type" value="Genomic_DNA"/>
</dbReference>
<gene>
    <name evidence="1" type="ORF">PAXRUDRAFT_578599</name>
</gene>
<protein>
    <submittedName>
        <fullName evidence="1">Uncharacterized protein</fullName>
    </submittedName>
</protein>
<name>A0A0D0CDU7_9AGAM</name>